<proteinExistence type="predicted"/>
<gene>
    <name evidence="1" type="ORF">GKIL_0906</name>
</gene>
<organism evidence="1 2">
    <name type="scientific">Gloeobacter kilaueensis (strain ATCC BAA-2537 / CCAP 1431/1 / ULC 316 / JS1)</name>
    <dbReference type="NCBI Taxonomy" id="1183438"/>
    <lineage>
        <taxon>Bacteria</taxon>
        <taxon>Bacillati</taxon>
        <taxon>Cyanobacteriota</taxon>
        <taxon>Cyanophyceae</taxon>
        <taxon>Gloeobacterales</taxon>
        <taxon>Gloeobacteraceae</taxon>
        <taxon>Gloeobacter</taxon>
    </lineage>
</organism>
<accession>U5QDW4</accession>
<sequence>MNNDLEILQPEGQAVETGSTAVTVSALAFGNLRKALQLWQGYLAVLDTAGLEPADLALQLAGLAEPDTILAFCELCLSAEDYEKLQAGSAMDVFAVFASAVEVNADFFTQTAPGMARLLAKTLAVGGPGGARPSPA</sequence>
<protein>
    <submittedName>
        <fullName evidence="1">Uncharacterized protein</fullName>
    </submittedName>
</protein>
<dbReference type="RefSeq" id="WP_023172211.1">
    <property type="nucleotide sequence ID" value="NC_022600.1"/>
</dbReference>
<evidence type="ECO:0000313" key="2">
    <source>
        <dbReference type="Proteomes" id="UP000017396"/>
    </source>
</evidence>
<evidence type="ECO:0000313" key="1">
    <source>
        <dbReference type="EMBL" id="AGY57152.1"/>
    </source>
</evidence>
<dbReference type="AlphaFoldDB" id="U5QDW4"/>
<dbReference type="KEGG" id="glj:GKIL_0906"/>
<name>U5QDW4_GLOK1</name>
<dbReference type="HOGENOM" id="CLU_1872501_0_0_3"/>
<reference evidence="1 2" key="1">
    <citation type="journal article" date="2013" name="PLoS ONE">
        <title>Cultivation and Complete Genome Sequencing of Gloeobacter kilaueensis sp. nov., from a Lava Cave in Kilauea Caldera, Hawai'i.</title>
        <authorList>
            <person name="Saw J.H."/>
            <person name="Schatz M."/>
            <person name="Brown M.V."/>
            <person name="Kunkel D.D."/>
            <person name="Foster J.S."/>
            <person name="Shick H."/>
            <person name="Christensen S."/>
            <person name="Hou S."/>
            <person name="Wan X."/>
            <person name="Donachie S.P."/>
        </authorList>
    </citation>
    <scope>NUCLEOTIDE SEQUENCE [LARGE SCALE GENOMIC DNA]</scope>
    <source>
        <strain evidence="2">JS</strain>
    </source>
</reference>
<dbReference type="Proteomes" id="UP000017396">
    <property type="component" value="Chromosome"/>
</dbReference>
<dbReference type="STRING" id="1183438.GKIL_0906"/>
<keyword evidence="2" id="KW-1185">Reference proteome</keyword>
<dbReference type="EMBL" id="CP003587">
    <property type="protein sequence ID" value="AGY57152.1"/>
    <property type="molecule type" value="Genomic_DNA"/>
</dbReference>